<dbReference type="InterPro" id="IPR021027">
    <property type="entry name" value="Transposase_put_HTH"/>
</dbReference>
<accession>A0A2R6Y118</accession>
<dbReference type="Pfam" id="PF12323">
    <property type="entry name" value="HTH_OrfB_IS605"/>
    <property type="match status" value="1"/>
</dbReference>
<feature type="domain" description="Transposase putative helix-turn-helix" evidence="1">
    <location>
        <begin position="1"/>
        <end position="45"/>
    </location>
</feature>
<name>A0A2R6Y118_9BACL</name>
<evidence type="ECO:0000259" key="1">
    <source>
        <dbReference type="Pfam" id="PF12323"/>
    </source>
</evidence>
<sequence>MAHKAYTFRLYPTKEQEELLAKTFGSVRFVYNKMLAERKETYEKFKDD</sequence>
<proteinExistence type="predicted"/>
<dbReference type="AlphaFoldDB" id="A0A2R6Y118"/>
<protein>
    <submittedName>
        <fullName evidence="2">Transposase, IS605 family</fullName>
    </submittedName>
</protein>
<evidence type="ECO:0000313" key="2">
    <source>
        <dbReference type="EMBL" id="PTQ56332.1"/>
    </source>
</evidence>
<reference evidence="3" key="1">
    <citation type="journal article" date="2018" name="Sci. Rep.">
        <title>Lignite coal burning seam in the remote Altai Mountains harbors a hydrogen-driven thermophilic microbial community.</title>
        <authorList>
            <person name="Kadnikov V.V."/>
            <person name="Mardanov A.V."/>
            <person name="Ivasenko D.A."/>
            <person name="Antsiferov D.V."/>
            <person name="Beletsky A.V."/>
            <person name="Karnachuk O.V."/>
            <person name="Ravin N.V."/>
        </authorList>
    </citation>
    <scope>NUCLEOTIDE SEQUENCE [LARGE SCALE GENOMIC DNA]</scope>
</reference>
<evidence type="ECO:0000313" key="3">
    <source>
        <dbReference type="Proteomes" id="UP000244338"/>
    </source>
</evidence>
<gene>
    <name evidence="2" type="ORF">BSOLF_0367</name>
</gene>
<comment type="caution">
    <text evidence="2">The sequence shown here is derived from an EMBL/GenBank/DDBJ whole genome shotgun (WGS) entry which is preliminary data.</text>
</comment>
<dbReference type="Proteomes" id="UP000244338">
    <property type="component" value="Unassembled WGS sequence"/>
</dbReference>
<organism evidence="2 3">
    <name type="scientific">Candidatus Carbonibacillus altaicus</name>
    <dbReference type="NCBI Taxonomy" id="2163959"/>
    <lineage>
        <taxon>Bacteria</taxon>
        <taxon>Bacillati</taxon>
        <taxon>Bacillota</taxon>
        <taxon>Bacilli</taxon>
        <taxon>Bacillales</taxon>
        <taxon>Candidatus Carbonibacillus</taxon>
    </lineage>
</organism>
<dbReference type="EMBL" id="PEBX01000033">
    <property type="protein sequence ID" value="PTQ56332.1"/>
    <property type="molecule type" value="Genomic_DNA"/>
</dbReference>